<reference evidence="2" key="1">
    <citation type="submission" date="2021-01" db="EMBL/GenBank/DDBJ databases">
        <authorList>
            <person name="Corre E."/>
            <person name="Pelletier E."/>
            <person name="Niang G."/>
            <person name="Scheremetjew M."/>
            <person name="Finn R."/>
            <person name="Kale V."/>
            <person name="Holt S."/>
            <person name="Cochrane G."/>
            <person name="Meng A."/>
            <person name="Brown T."/>
            <person name="Cohen L."/>
        </authorList>
    </citation>
    <scope>NUCLEOTIDE SEQUENCE</scope>
    <source>
        <strain evidence="2">UIO037</strain>
    </source>
</reference>
<accession>A0A6T8CRS9</accession>
<gene>
    <name evidence="2" type="ORF">CPOL0286_LOCUS16201</name>
</gene>
<evidence type="ECO:0000313" key="2">
    <source>
        <dbReference type="EMBL" id="CAE2259410.1"/>
    </source>
</evidence>
<proteinExistence type="predicted"/>
<evidence type="ECO:0000256" key="1">
    <source>
        <dbReference type="SAM" id="MobiDB-lite"/>
    </source>
</evidence>
<name>A0A6T8CRS9_9EUKA</name>
<sequence>MVSQPQRTLSLRGRGGGRGRGRGRDGIEPAALETPASSDGRFKLDAALEYLGEKYQKAADSQTTVYKSKAPAWGGGSTPMVEITSPDAFLKMLSSAAATFESKS</sequence>
<dbReference type="EMBL" id="HBKO01035625">
    <property type="protein sequence ID" value="CAE2259410.1"/>
    <property type="molecule type" value="Transcribed_RNA"/>
</dbReference>
<organism evidence="2">
    <name type="scientific">Prymnesium polylepis</name>
    <dbReference type="NCBI Taxonomy" id="72548"/>
    <lineage>
        <taxon>Eukaryota</taxon>
        <taxon>Haptista</taxon>
        <taxon>Haptophyta</taxon>
        <taxon>Prymnesiophyceae</taxon>
        <taxon>Prymnesiales</taxon>
        <taxon>Prymnesiaceae</taxon>
        <taxon>Prymnesium</taxon>
    </lineage>
</organism>
<feature type="region of interest" description="Disordered" evidence="1">
    <location>
        <begin position="1"/>
        <end position="38"/>
    </location>
</feature>
<protein>
    <submittedName>
        <fullName evidence="2">Uncharacterized protein</fullName>
    </submittedName>
</protein>
<dbReference type="AlphaFoldDB" id="A0A6T8CRS9"/>